<name>A0ABT9G999_9GAMM</name>
<dbReference type="NCBIfam" id="NF007246">
    <property type="entry name" value="PRK09692.1"/>
    <property type="match status" value="1"/>
</dbReference>
<evidence type="ECO:0000256" key="1">
    <source>
        <dbReference type="ARBA" id="ARBA00008857"/>
    </source>
</evidence>
<dbReference type="InterPro" id="IPR011010">
    <property type="entry name" value="DNA_brk_join_enz"/>
</dbReference>
<dbReference type="InterPro" id="IPR053876">
    <property type="entry name" value="Phage_int_M"/>
</dbReference>
<dbReference type="PANTHER" id="PTHR30629">
    <property type="entry name" value="PROPHAGE INTEGRASE"/>
    <property type="match status" value="1"/>
</dbReference>
<evidence type="ECO:0000256" key="2">
    <source>
        <dbReference type="ARBA" id="ARBA00022908"/>
    </source>
</evidence>
<evidence type="ECO:0000259" key="5">
    <source>
        <dbReference type="PROSITE" id="PS51898"/>
    </source>
</evidence>
<accession>A0ABT9G999</accession>
<dbReference type="Proteomes" id="UP001242314">
    <property type="component" value="Unassembled WGS sequence"/>
</dbReference>
<dbReference type="EMBL" id="JASGWX010000001">
    <property type="protein sequence ID" value="MDP4482451.1"/>
    <property type="molecule type" value="Genomic_DNA"/>
</dbReference>
<keyword evidence="3" id="KW-0238">DNA-binding</keyword>
<dbReference type="RefSeq" id="WP_039484745.1">
    <property type="nucleotide sequence ID" value="NZ_JASGWX010000001.1"/>
</dbReference>
<dbReference type="Pfam" id="PF22022">
    <property type="entry name" value="Phage_int_M"/>
    <property type="match status" value="1"/>
</dbReference>
<dbReference type="Gene3D" id="1.10.150.130">
    <property type="match status" value="1"/>
</dbReference>
<dbReference type="CDD" id="cd00801">
    <property type="entry name" value="INT_P4_C"/>
    <property type="match status" value="1"/>
</dbReference>
<evidence type="ECO:0000256" key="3">
    <source>
        <dbReference type="ARBA" id="ARBA00023125"/>
    </source>
</evidence>
<reference evidence="6 7" key="1">
    <citation type="submission" date="2023-04" db="EMBL/GenBank/DDBJ databases">
        <title>Novel Pseudoalteromonas species isolated from Pacific coral.</title>
        <authorList>
            <person name="Videau P."/>
            <person name="Shlafstein M.D."/>
            <person name="Oline D.K."/>
            <person name="Strangman W.K."/>
            <person name="Hahnke R.L."/>
            <person name="Saw J.H."/>
            <person name="Ushijima B."/>
        </authorList>
    </citation>
    <scope>NUCLEOTIDE SEQUENCE [LARGE SCALE GENOMIC DNA]</scope>
    <source>
        <strain evidence="6 7">LMG 14908</strain>
    </source>
</reference>
<comment type="similarity">
    <text evidence="1">Belongs to the 'phage' integrase family.</text>
</comment>
<dbReference type="PROSITE" id="PS51898">
    <property type="entry name" value="TYR_RECOMBINASE"/>
    <property type="match status" value="1"/>
</dbReference>
<keyword evidence="4" id="KW-0233">DNA recombination</keyword>
<gene>
    <name evidence="6" type="ORF">QDH73_00130</name>
</gene>
<dbReference type="InterPro" id="IPR013762">
    <property type="entry name" value="Integrase-like_cat_sf"/>
</dbReference>
<dbReference type="Pfam" id="PF13356">
    <property type="entry name" value="Arm-DNA-bind_3"/>
    <property type="match status" value="1"/>
</dbReference>
<dbReference type="SUPFAM" id="SSF56349">
    <property type="entry name" value="DNA breaking-rejoining enzymes"/>
    <property type="match status" value="1"/>
</dbReference>
<dbReference type="InterPro" id="IPR050808">
    <property type="entry name" value="Phage_Integrase"/>
</dbReference>
<dbReference type="Gene3D" id="1.10.443.10">
    <property type="entry name" value="Intergrase catalytic core"/>
    <property type="match status" value="1"/>
</dbReference>
<protein>
    <submittedName>
        <fullName evidence="6">Integrase domain-containing protein</fullName>
    </submittedName>
</protein>
<sequence length="412" mass="46608">MPKLVTPLNDTQIKKAKPKEKEYLLADGKGLALRVKPNGSKMWLFTYSKPYTKKRAQISFGMYPDVTLSDARTSRAEGRALLAKDIDPKEHKEAFANDKAAEAKNTFEAVVREWIALKEPKVSARYAFNLRRGFELHLFPYLGKVPVSKLSAQLTIETLKPLAAANKLDILGRICRRINEVMEFAINTGRVQSNNLSGISKAFGTATHKSMACVKPEELPKLISIVNNASIKLMTRCLFEWQLHTMVRPGEAVGTAWHEIDFENKQWNIPAKRMKKRKAHSVPLTPQAIVLLEYLKPISGHREFVFPADKDPRKHLSRETLGAALRRMGLKGKQTAHGLRALASTTLNELGFDADVIEAALAHVDKNKVRAAYNRTDYLERRRKMMCWWSEHIEEASRGNYSVTGNQHLKVI</sequence>
<keyword evidence="7" id="KW-1185">Reference proteome</keyword>
<comment type="caution">
    <text evidence="6">The sequence shown here is derived from an EMBL/GenBank/DDBJ whole genome shotgun (WGS) entry which is preliminary data.</text>
</comment>
<feature type="domain" description="Tyr recombinase" evidence="5">
    <location>
        <begin position="209"/>
        <end position="386"/>
    </location>
</feature>
<proteinExistence type="inferred from homology"/>
<keyword evidence="2" id="KW-0229">DNA integration</keyword>
<dbReference type="InterPro" id="IPR010998">
    <property type="entry name" value="Integrase_recombinase_N"/>
</dbReference>
<dbReference type="InterPro" id="IPR002104">
    <property type="entry name" value="Integrase_catalytic"/>
</dbReference>
<organism evidence="6 7">
    <name type="scientific">Pseudoalteromonas distincta</name>
    <dbReference type="NCBI Taxonomy" id="77608"/>
    <lineage>
        <taxon>Bacteria</taxon>
        <taxon>Pseudomonadati</taxon>
        <taxon>Pseudomonadota</taxon>
        <taxon>Gammaproteobacteria</taxon>
        <taxon>Alteromonadales</taxon>
        <taxon>Pseudoalteromonadaceae</taxon>
        <taxon>Pseudoalteromonas</taxon>
    </lineage>
</organism>
<dbReference type="InterPro" id="IPR038488">
    <property type="entry name" value="Integrase_DNA-bd_sf"/>
</dbReference>
<dbReference type="Pfam" id="PF00589">
    <property type="entry name" value="Phage_integrase"/>
    <property type="match status" value="1"/>
</dbReference>
<evidence type="ECO:0000256" key="4">
    <source>
        <dbReference type="ARBA" id="ARBA00023172"/>
    </source>
</evidence>
<dbReference type="Gene3D" id="3.30.160.390">
    <property type="entry name" value="Integrase, DNA-binding domain"/>
    <property type="match status" value="1"/>
</dbReference>
<evidence type="ECO:0000313" key="6">
    <source>
        <dbReference type="EMBL" id="MDP4482451.1"/>
    </source>
</evidence>
<dbReference type="InterPro" id="IPR025166">
    <property type="entry name" value="Integrase_DNA_bind_dom"/>
</dbReference>
<dbReference type="PANTHER" id="PTHR30629:SF6">
    <property type="entry name" value="PROPHAGE INTEGRASE INTA-RELATED"/>
    <property type="match status" value="1"/>
</dbReference>
<evidence type="ECO:0000313" key="7">
    <source>
        <dbReference type="Proteomes" id="UP001242314"/>
    </source>
</evidence>